<dbReference type="Pfam" id="PF21725">
    <property type="entry name" value="T7SS_signal"/>
    <property type="match status" value="1"/>
</dbReference>
<evidence type="ECO:0000313" key="3">
    <source>
        <dbReference type="EMBL" id="CAB4760441.1"/>
    </source>
</evidence>
<feature type="region of interest" description="Disordered" evidence="1">
    <location>
        <begin position="196"/>
        <end position="215"/>
    </location>
</feature>
<reference evidence="3" key="1">
    <citation type="submission" date="2020-05" db="EMBL/GenBank/DDBJ databases">
        <authorList>
            <person name="Chiriac C."/>
            <person name="Salcher M."/>
            <person name="Ghai R."/>
            <person name="Kavagutti S V."/>
        </authorList>
    </citation>
    <scope>NUCLEOTIDE SEQUENCE</scope>
</reference>
<feature type="domain" description="Putative T7SS secretion signal" evidence="2">
    <location>
        <begin position="8"/>
        <end position="194"/>
    </location>
</feature>
<gene>
    <name evidence="3" type="ORF">UFOPK2761_02599</name>
</gene>
<proteinExistence type="predicted"/>
<evidence type="ECO:0000256" key="1">
    <source>
        <dbReference type="SAM" id="MobiDB-lite"/>
    </source>
</evidence>
<sequence>MTLPDGAVLGSTSDPAELVLGDPGSVRTNATTLADEATRVERLARDVDGIAIAGWSGGWGQPAYAAARAAEQEKWAAYAGVLRTTAETLTTYAEALTTAQSRAADAIATWERGEEATRAAVQQHNEAVEAYNSYVSRQVCVPTYGGGPVVPSIGPSRPGPFVDPGESLRREAEEILAEAREALDEAGTAAVRALGGLPGARTEGSSGPGMSGSAEGPSIDWGDWQDTFGRNPAHGPAGTYDGGLPSSPFAINFGKVEGEMYLWGADGSVEDYWGDVRVHADGSLRAVGLDGAAGGRVDANGLVAHGHGAFTLFGAEGTAGGEYGYLSGEVSGSASAEARAEGDLTLGPTGVHAGGELFAGARAEIGGQADLGGIGGEASVEGWAGAGIAGDLDLGYRDGKIEIGGSGGVAWGLGGKISGSITIDPGEVMETGGDIIDAIGDLL</sequence>
<name>A0A6J6UKG6_9ZZZZ</name>
<organism evidence="3">
    <name type="scientific">freshwater metagenome</name>
    <dbReference type="NCBI Taxonomy" id="449393"/>
    <lineage>
        <taxon>unclassified sequences</taxon>
        <taxon>metagenomes</taxon>
        <taxon>ecological metagenomes</taxon>
    </lineage>
</organism>
<dbReference type="EMBL" id="CAEZYQ010000023">
    <property type="protein sequence ID" value="CAB4760441.1"/>
    <property type="molecule type" value="Genomic_DNA"/>
</dbReference>
<evidence type="ECO:0000259" key="2">
    <source>
        <dbReference type="Pfam" id="PF21725"/>
    </source>
</evidence>
<feature type="region of interest" description="Disordered" evidence="1">
    <location>
        <begin position="1"/>
        <end position="23"/>
    </location>
</feature>
<accession>A0A6J6UKG6</accession>
<protein>
    <submittedName>
        <fullName evidence="3">Unannotated protein</fullName>
    </submittedName>
</protein>
<dbReference type="InterPro" id="IPR049082">
    <property type="entry name" value="T7SS_signal"/>
</dbReference>
<dbReference type="AlphaFoldDB" id="A0A6J6UKG6"/>